<accession>A0AAU6Q122</accession>
<dbReference type="NCBIfam" id="NF040570">
    <property type="entry name" value="guided_TnpB"/>
    <property type="match status" value="1"/>
</dbReference>
<feature type="domain" description="Transposase putative helix-turn-helix" evidence="10">
    <location>
        <begin position="7"/>
        <end position="51"/>
    </location>
</feature>
<dbReference type="AlphaFoldDB" id="A0AAU6Q122"/>
<dbReference type="Pfam" id="PF12323">
    <property type="entry name" value="HTH_OrfB_IS605"/>
    <property type="match status" value="1"/>
</dbReference>
<comment type="similarity">
    <text evidence="2">In the N-terminal section; belongs to the transposase 2 family.</text>
</comment>
<organism evidence="11">
    <name type="scientific">Deinococcus sp. VB142</name>
    <dbReference type="NCBI Taxonomy" id="3112952"/>
    <lineage>
        <taxon>Bacteria</taxon>
        <taxon>Thermotogati</taxon>
        <taxon>Deinococcota</taxon>
        <taxon>Deinococci</taxon>
        <taxon>Deinococcales</taxon>
        <taxon>Deinococcaceae</taxon>
        <taxon>Deinococcus</taxon>
    </lineage>
</organism>
<dbReference type="InterPro" id="IPR010095">
    <property type="entry name" value="Cas12f1-like_TNB"/>
</dbReference>
<keyword evidence="7" id="KW-0233">DNA recombination</keyword>
<dbReference type="InterPro" id="IPR021027">
    <property type="entry name" value="Transposase_put_HTH"/>
</dbReference>
<dbReference type="GO" id="GO:0006310">
    <property type="term" value="P:DNA recombination"/>
    <property type="evidence" value="ECO:0007669"/>
    <property type="project" value="UniProtKB-KW"/>
</dbReference>
<sequence length="391" mass="44620">MEENTTIRVYKYRLYPTKPQEAAMFETLRLTRTLYNAALEQRISAYKKQGKTVTGYDQQKELTALKEACPEFEAVYSHVLQEPLERLDKTYKSFFARIKRGEKAGFPRFKPAQRWNFFKFKEVWDKKKGRWLTPGRPTDDGKRINIPKIGSVKCKFHRPLEGTPKTLQILHECGEWYAVYTCEVPKNPLPATGSSVGVDVGTTWFAITSDGEFVENPRHLKNGLRKLRVQQRTVARRKKGSNRRKKAVKLVAKTHQKIRRQRLDFHHKAARKLVNEHDVIAHEDLKVGNMVQSNLARSINDAGWSQFFALLAMKAESAARRVVPVSPHHTSQRCHQCGHTCRENRLSQARFRCVSCGHEANADHNAALNILEKARALPSGVNGSGVSHAVA</sequence>
<reference evidence="11" key="1">
    <citation type="submission" date="2024-03" db="EMBL/GenBank/DDBJ databases">
        <title>Deinococcus weizhi sp. nov., isolated from human skin.</title>
        <authorList>
            <person name="Wei Z."/>
            <person name="Tian F."/>
            <person name="Yang C."/>
            <person name="Xin L.T."/>
            <person name="Wen Z.J."/>
            <person name="Lan K.C."/>
            <person name="Yu L."/>
            <person name="Zhe W."/>
            <person name="Dan F.D."/>
            <person name="Jun W."/>
            <person name="Rui Z."/>
            <person name="Yong X.J."/>
            <person name="Ting Y."/>
            <person name="Wei X."/>
            <person name="Xu Z.G."/>
            <person name="Xin Z."/>
            <person name="Dong F.G."/>
            <person name="Ni X.M."/>
            <person name="Zheng M.G."/>
            <person name="Chun Y."/>
            <person name="Qian W.X."/>
        </authorList>
    </citation>
    <scope>NUCLEOTIDE SEQUENCE</scope>
    <source>
        <strain evidence="11">VB142</strain>
    </source>
</reference>
<dbReference type="NCBIfam" id="TIGR01766">
    <property type="entry name" value="IS200/IS605 family accessory protein TnpB-like domain"/>
    <property type="match status" value="1"/>
</dbReference>
<dbReference type="GO" id="GO:0032196">
    <property type="term" value="P:transposition"/>
    <property type="evidence" value="ECO:0007669"/>
    <property type="project" value="UniProtKB-KW"/>
</dbReference>
<evidence type="ECO:0000259" key="8">
    <source>
        <dbReference type="Pfam" id="PF01385"/>
    </source>
</evidence>
<keyword evidence="5" id="KW-0862">Zinc</keyword>
<feature type="domain" description="Probable transposase IS891/IS1136/IS1341" evidence="8">
    <location>
        <begin position="181"/>
        <end position="293"/>
    </location>
</feature>
<evidence type="ECO:0000313" key="11">
    <source>
        <dbReference type="EMBL" id="WYF43971.1"/>
    </source>
</evidence>
<gene>
    <name evidence="11" type="ORF">WDJ50_11195</name>
</gene>
<keyword evidence="3" id="KW-0815">Transposition</keyword>
<dbReference type="Pfam" id="PF07282">
    <property type="entry name" value="Cas12f1-like_TNB"/>
    <property type="match status" value="1"/>
</dbReference>
<dbReference type="GO" id="GO:0046872">
    <property type="term" value="F:metal ion binding"/>
    <property type="evidence" value="ECO:0007669"/>
    <property type="project" value="UniProtKB-KW"/>
</dbReference>
<evidence type="ECO:0000256" key="3">
    <source>
        <dbReference type="ARBA" id="ARBA00022578"/>
    </source>
</evidence>
<dbReference type="InterPro" id="IPR001959">
    <property type="entry name" value="Transposase"/>
</dbReference>
<name>A0AAU6Q122_9DEIO</name>
<dbReference type="PANTHER" id="PTHR30405">
    <property type="entry name" value="TRANSPOSASE"/>
    <property type="match status" value="1"/>
</dbReference>
<evidence type="ECO:0000259" key="9">
    <source>
        <dbReference type="Pfam" id="PF07282"/>
    </source>
</evidence>
<protein>
    <submittedName>
        <fullName evidence="11">Transposase</fullName>
    </submittedName>
</protein>
<dbReference type="Pfam" id="PF01385">
    <property type="entry name" value="OrfB_IS605"/>
    <property type="match status" value="1"/>
</dbReference>
<keyword evidence="6" id="KW-0238">DNA-binding</keyword>
<evidence type="ECO:0000256" key="5">
    <source>
        <dbReference type="ARBA" id="ARBA00022833"/>
    </source>
</evidence>
<dbReference type="GO" id="GO:0003677">
    <property type="term" value="F:DNA binding"/>
    <property type="evidence" value="ECO:0007669"/>
    <property type="project" value="UniProtKB-KW"/>
</dbReference>
<keyword evidence="4" id="KW-0479">Metal-binding</keyword>
<evidence type="ECO:0000256" key="6">
    <source>
        <dbReference type="ARBA" id="ARBA00023125"/>
    </source>
</evidence>
<dbReference type="EMBL" id="CP149782">
    <property type="protein sequence ID" value="WYF43971.1"/>
    <property type="molecule type" value="Genomic_DNA"/>
</dbReference>
<evidence type="ECO:0000259" key="10">
    <source>
        <dbReference type="Pfam" id="PF12323"/>
    </source>
</evidence>
<proteinExistence type="inferred from homology"/>
<comment type="similarity">
    <text evidence="1">In the C-terminal section; belongs to the transposase 35 family.</text>
</comment>
<dbReference type="PANTHER" id="PTHR30405:SF11">
    <property type="entry name" value="RNA-GUIDED DNA ENDONUCLEASE RV2885C-RELATED"/>
    <property type="match status" value="1"/>
</dbReference>
<feature type="domain" description="Cas12f1-like TNB" evidence="9">
    <location>
        <begin position="304"/>
        <end position="370"/>
    </location>
</feature>
<dbReference type="InterPro" id="IPR051399">
    <property type="entry name" value="RNA-guided_DNA_endo/Transpos"/>
</dbReference>
<dbReference type="RefSeq" id="WP_339095109.1">
    <property type="nucleotide sequence ID" value="NZ_CP149782.1"/>
</dbReference>
<evidence type="ECO:0000256" key="7">
    <source>
        <dbReference type="ARBA" id="ARBA00023172"/>
    </source>
</evidence>
<evidence type="ECO:0000256" key="1">
    <source>
        <dbReference type="ARBA" id="ARBA00008761"/>
    </source>
</evidence>
<evidence type="ECO:0000256" key="4">
    <source>
        <dbReference type="ARBA" id="ARBA00022723"/>
    </source>
</evidence>
<evidence type="ECO:0000256" key="2">
    <source>
        <dbReference type="ARBA" id="ARBA00011044"/>
    </source>
</evidence>